<dbReference type="InterPro" id="IPR041256">
    <property type="entry name" value="CdiI_4"/>
</dbReference>
<proteinExistence type="predicted"/>
<evidence type="ECO:0000259" key="1">
    <source>
        <dbReference type="Pfam" id="PF18624"/>
    </source>
</evidence>
<reference evidence="2 3" key="1">
    <citation type="submission" date="2023-07" db="EMBL/GenBank/DDBJ databases">
        <title>Sorghum-associated microbial communities from plants grown in Nebraska, USA.</title>
        <authorList>
            <person name="Schachtman D."/>
        </authorList>
    </citation>
    <scope>NUCLEOTIDE SEQUENCE [LARGE SCALE GENOMIC DNA]</scope>
    <source>
        <strain evidence="2 3">DS1314</strain>
    </source>
</reference>
<dbReference type="RefSeq" id="WP_307217588.1">
    <property type="nucleotide sequence ID" value="NZ_JAUSTI010000008.1"/>
</dbReference>
<organism evidence="2 3">
    <name type="scientific">Paenibacillus tundrae</name>
    <dbReference type="NCBI Taxonomy" id="528187"/>
    <lineage>
        <taxon>Bacteria</taxon>
        <taxon>Bacillati</taxon>
        <taxon>Bacillota</taxon>
        <taxon>Bacilli</taxon>
        <taxon>Bacillales</taxon>
        <taxon>Paenibacillaceae</taxon>
        <taxon>Paenibacillus</taxon>
    </lineage>
</organism>
<keyword evidence="3" id="KW-1185">Reference proteome</keyword>
<gene>
    <name evidence="2" type="ORF">J2T19_003343</name>
</gene>
<dbReference type="EMBL" id="JAUSTI010000008">
    <property type="protein sequence ID" value="MDQ0171881.1"/>
    <property type="molecule type" value="Genomic_DNA"/>
</dbReference>
<name>A0ABT9WF40_9BACL</name>
<comment type="caution">
    <text evidence="2">The sequence shown here is derived from an EMBL/GenBank/DDBJ whole genome shotgun (WGS) entry which is preliminary data.</text>
</comment>
<evidence type="ECO:0000313" key="3">
    <source>
        <dbReference type="Proteomes" id="UP001233836"/>
    </source>
</evidence>
<dbReference type="Proteomes" id="UP001233836">
    <property type="component" value="Unassembled WGS sequence"/>
</dbReference>
<dbReference type="Pfam" id="PF18624">
    <property type="entry name" value="CdiI_4"/>
    <property type="match status" value="1"/>
</dbReference>
<accession>A0ABT9WF40</accession>
<evidence type="ECO:0000313" key="2">
    <source>
        <dbReference type="EMBL" id="MDQ0171881.1"/>
    </source>
</evidence>
<sequence>MYRILTEQNEIDKLVKSYFYIIDLPRALEYFGDIERHGYGSGPLEVQLSTYHEPNEEYYIGDRKVCFIGEPPAYDEDVMAVMEYNQFYNYLVIYSGKYLDEHPEDINKINNLMETIKNRLGI</sequence>
<protein>
    <recommendedName>
        <fullName evidence="1">CDI immunity protein domain-containing protein</fullName>
    </recommendedName>
</protein>
<dbReference type="CDD" id="cd20688">
    <property type="entry name" value="CdiI_Ecoli_Nm-like"/>
    <property type="match status" value="1"/>
</dbReference>
<feature type="domain" description="CDI immunity protein" evidence="1">
    <location>
        <begin position="34"/>
        <end position="112"/>
    </location>
</feature>